<accession>A0A7G7XBE1</accession>
<dbReference type="Proteomes" id="UP000515277">
    <property type="component" value="Chromosome"/>
</dbReference>
<organism evidence="1 2">
    <name type="scientific">Pseudomonas protegens</name>
    <dbReference type="NCBI Taxonomy" id="380021"/>
    <lineage>
        <taxon>Bacteria</taxon>
        <taxon>Pseudomonadati</taxon>
        <taxon>Pseudomonadota</taxon>
        <taxon>Gammaproteobacteria</taxon>
        <taxon>Pseudomonadales</taxon>
        <taxon>Pseudomonadaceae</taxon>
        <taxon>Pseudomonas</taxon>
    </lineage>
</organism>
<evidence type="ECO:0000313" key="1">
    <source>
        <dbReference type="EMBL" id="QNH77286.1"/>
    </source>
</evidence>
<dbReference type="EMBL" id="CP060201">
    <property type="protein sequence ID" value="QNH77286.1"/>
    <property type="molecule type" value="Genomic_DNA"/>
</dbReference>
<name>A0A7G7XBE1_9PSED</name>
<evidence type="ECO:0000313" key="2">
    <source>
        <dbReference type="Proteomes" id="UP000515277"/>
    </source>
</evidence>
<proteinExistence type="predicted"/>
<gene>
    <name evidence="1" type="ORF">GGI48_29260</name>
</gene>
<protein>
    <submittedName>
        <fullName evidence="1">Uncharacterized protein</fullName>
    </submittedName>
</protein>
<sequence>MQFLFEVEDVFSITGQGCVLAPGVPQAFMRELKNGAPLLICTPQGEHIYTHIDFFVSVKKTQPLSHTPFSLPSMIKKESIPAGSEVYLEDDAKK</sequence>
<dbReference type="RefSeq" id="WP_179601428.1">
    <property type="nucleotide sequence ID" value="NZ_CP060201.1"/>
</dbReference>
<dbReference type="AlphaFoldDB" id="A0A7G7XBE1"/>
<reference evidence="2" key="1">
    <citation type="journal article" date="2020" name="Microbiol. Resour. Announc.">
        <title>Complete genome sequences of four natural Pseudomonas isolates that catabolize a wide range of aromatic compounds relevant to lignin valorization.</title>
        <authorList>
            <person name="Hatmaker E.A."/>
            <person name="Presley G."/>
            <person name="Cannon O."/>
            <person name="Guss A.M."/>
            <person name="Elkins J.G."/>
        </authorList>
    </citation>
    <scope>NUCLEOTIDE SEQUENCE [LARGE SCALE GENOMIC DNA]</scope>
    <source>
        <strain evidence="2">H1F5C</strain>
    </source>
</reference>